<accession>A0AA41Y6Y8</accession>
<reference evidence="1" key="1">
    <citation type="submission" date="2022-10" db="EMBL/GenBank/DDBJ databases">
        <title>Gaoshiqiia sediminis gen. nov., sp. nov., isolated from coastal sediment.</title>
        <authorList>
            <person name="Yu W.X."/>
            <person name="Mu D.S."/>
            <person name="Du J.Z."/>
            <person name="Liang Y.Q."/>
        </authorList>
    </citation>
    <scope>NUCLEOTIDE SEQUENCE</scope>
    <source>
        <strain evidence="1">A06</strain>
    </source>
</reference>
<dbReference type="EMBL" id="JAPAAF010000041">
    <property type="protein sequence ID" value="MCW0484559.1"/>
    <property type="molecule type" value="Genomic_DNA"/>
</dbReference>
<evidence type="ECO:0000313" key="1">
    <source>
        <dbReference type="EMBL" id="MCW0484559.1"/>
    </source>
</evidence>
<comment type="caution">
    <text evidence="1">The sequence shown here is derived from an EMBL/GenBank/DDBJ whole genome shotgun (WGS) entry which is preliminary data.</text>
</comment>
<organism evidence="1 2">
    <name type="scientific">Gaoshiqia sediminis</name>
    <dbReference type="NCBI Taxonomy" id="2986998"/>
    <lineage>
        <taxon>Bacteria</taxon>
        <taxon>Pseudomonadati</taxon>
        <taxon>Bacteroidota</taxon>
        <taxon>Bacteroidia</taxon>
        <taxon>Marinilabiliales</taxon>
        <taxon>Prolixibacteraceae</taxon>
        <taxon>Gaoshiqia</taxon>
    </lineage>
</organism>
<dbReference type="AlphaFoldDB" id="A0AA41Y6Y8"/>
<dbReference type="RefSeq" id="WP_282593151.1">
    <property type="nucleotide sequence ID" value="NZ_JAPAAF010000041.1"/>
</dbReference>
<proteinExistence type="predicted"/>
<gene>
    <name evidence="1" type="ORF">N2K84_17605</name>
</gene>
<protein>
    <submittedName>
        <fullName evidence="1">Uncharacterized protein</fullName>
    </submittedName>
</protein>
<evidence type="ECO:0000313" key="2">
    <source>
        <dbReference type="Proteomes" id="UP001163821"/>
    </source>
</evidence>
<sequence length="409" mass="47310">MIQPKLTPIPAEIVGQLTPFLVSSVTDIVDVSIERSQTGALYLLIPFQEPNENQTILVEISEERANAIRNRAMPLIFPFMNPEKKLFYLAEMNSDKQIAKLFVLSPEQKLFEWPLPKEYTFNLNFVEKRPPSRLMEFARKRNRVVIEMIFEADDLQENIRVYAFRNVLLPFVELIKTAILSGSLYVNDNNLEAKLKLGLSRIEHKCFLSQLEFKLSNNLLEDNLMLGRVANLYLMLDAENQDEFLELANSYENKKIVLDISKILRAVISNKGTLKSQMASPEKEYQKILLTRGRARMQKKWLDTANTAQPYIIKVAGCLTRLDFEAQRAPLFTLHAADNEKYIGKIASALVQKMDENQYNFRNTNYVCQLEVKYTPESLKNDERYNYTLLDIEEAELDSQTSLDEVEEN</sequence>
<dbReference type="Proteomes" id="UP001163821">
    <property type="component" value="Unassembled WGS sequence"/>
</dbReference>
<keyword evidence="2" id="KW-1185">Reference proteome</keyword>
<name>A0AA41Y6Y8_9BACT</name>